<evidence type="ECO:0000313" key="1">
    <source>
        <dbReference type="EMBL" id="QCI59018.1"/>
    </source>
</evidence>
<keyword evidence="2" id="KW-1185">Reference proteome</keyword>
<organism evidence="1 2">
    <name type="scientific">Dysosmobacter welbionis</name>
    <dbReference type="NCBI Taxonomy" id="2093857"/>
    <lineage>
        <taxon>Bacteria</taxon>
        <taxon>Bacillati</taxon>
        <taxon>Bacillota</taxon>
        <taxon>Clostridia</taxon>
        <taxon>Eubacteriales</taxon>
        <taxon>Oscillospiraceae</taxon>
        <taxon>Dysosmobacter</taxon>
    </lineage>
</organism>
<reference evidence="2" key="1">
    <citation type="submission" date="2018-12" db="EMBL/GenBank/DDBJ databases">
        <title>Dusodibacter welbiota gen. nov., sp. nov., isolated from human faeces and emended description of the Oscillibacter genus.</title>
        <authorList>
            <person name="Le Roy T."/>
            <person name="Van der Smissen P."/>
            <person name="Delzenne N."/>
            <person name="Muccioli G."/>
            <person name="Collet J.F."/>
            <person name="Cani P.D."/>
        </authorList>
    </citation>
    <scope>NUCLEOTIDE SEQUENCE [LARGE SCALE GENOMIC DNA]</scope>
    <source>
        <strain evidence="2">J115</strain>
    </source>
</reference>
<evidence type="ECO:0000313" key="2">
    <source>
        <dbReference type="Proteomes" id="UP000298642"/>
    </source>
</evidence>
<sequence>MARSVKRVVLVLLAAAVLAFAAWMLWPRSIGDAVDLEGEDFYGFLVTLDVRDGQSQTDSESYTVSADSEQAEAILELLDQYTYHFCWDTLTVADVISEIGDIIVDLDASGDLERKFSVSNGTGKARVNGRVVRIGYFGSGQAAALCEQLSAILRGESGVAN</sequence>
<dbReference type="RefSeq" id="WP_136891072.1">
    <property type="nucleotide sequence ID" value="NZ_CP034413.3"/>
</dbReference>
<gene>
    <name evidence="1" type="ORF">EIO64_07095</name>
</gene>
<name>A0A4D7AN91_9FIRM</name>
<dbReference type="AlphaFoldDB" id="A0A4D7AN91"/>
<dbReference type="EMBL" id="CP034413">
    <property type="protein sequence ID" value="QCI59018.1"/>
    <property type="molecule type" value="Genomic_DNA"/>
</dbReference>
<proteinExistence type="predicted"/>
<dbReference type="Proteomes" id="UP000298642">
    <property type="component" value="Chromosome"/>
</dbReference>
<accession>A0A4D7AN91</accession>
<protein>
    <submittedName>
        <fullName evidence="1">Uncharacterized protein</fullName>
    </submittedName>
</protein>
<dbReference type="KEGG" id="obj:EIO64_07095"/>